<feature type="compositionally biased region" description="Acidic residues" evidence="1">
    <location>
        <begin position="97"/>
        <end position="116"/>
    </location>
</feature>
<evidence type="ECO:0000313" key="2">
    <source>
        <dbReference type="EMBL" id="KAF3449089.1"/>
    </source>
</evidence>
<comment type="caution">
    <text evidence="2">The sequence shown here is derived from an EMBL/GenBank/DDBJ whole genome shotgun (WGS) entry which is preliminary data.</text>
</comment>
<accession>A0A8K0MK50</accession>
<dbReference type="EMBL" id="VOIH02000004">
    <property type="protein sequence ID" value="KAF3449089.1"/>
    <property type="molecule type" value="Genomic_DNA"/>
</dbReference>
<dbReference type="Proteomes" id="UP000796880">
    <property type="component" value="Unassembled WGS sequence"/>
</dbReference>
<proteinExistence type="predicted"/>
<reference evidence="2" key="1">
    <citation type="submission" date="2020-03" db="EMBL/GenBank/DDBJ databases">
        <title>A high-quality chromosome-level genome assembly of a woody plant with both climbing and erect habits, Rhamnella rubrinervis.</title>
        <authorList>
            <person name="Lu Z."/>
            <person name="Yang Y."/>
            <person name="Zhu X."/>
            <person name="Sun Y."/>
        </authorList>
    </citation>
    <scope>NUCLEOTIDE SEQUENCE</scope>
    <source>
        <strain evidence="2">BYM</strain>
        <tissue evidence="2">Leaf</tissue>
    </source>
</reference>
<evidence type="ECO:0000313" key="3">
    <source>
        <dbReference type="Proteomes" id="UP000796880"/>
    </source>
</evidence>
<keyword evidence="3" id="KW-1185">Reference proteome</keyword>
<name>A0A8K0MK50_9ROSA</name>
<dbReference type="AlphaFoldDB" id="A0A8K0MK50"/>
<feature type="compositionally biased region" description="Polar residues" evidence="1">
    <location>
        <begin position="53"/>
        <end position="80"/>
    </location>
</feature>
<evidence type="ECO:0000256" key="1">
    <source>
        <dbReference type="SAM" id="MobiDB-lite"/>
    </source>
</evidence>
<organism evidence="2 3">
    <name type="scientific">Rhamnella rubrinervis</name>
    <dbReference type="NCBI Taxonomy" id="2594499"/>
    <lineage>
        <taxon>Eukaryota</taxon>
        <taxon>Viridiplantae</taxon>
        <taxon>Streptophyta</taxon>
        <taxon>Embryophyta</taxon>
        <taxon>Tracheophyta</taxon>
        <taxon>Spermatophyta</taxon>
        <taxon>Magnoliopsida</taxon>
        <taxon>eudicotyledons</taxon>
        <taxon>Gunneridae</taxon>
        <taxon>Pentapetalae</taxon>
        <taxon>rosids</taxon>
        <taxon>fabids</taxon>
        <taxon>Rosales</taxon>
        <taxon>Rhamnaceae</taxon>
        <taxon>rhamnoid group</taxon>
        <taxon>Rhamneae</taxon>
        <taxon>Rhamnella</taxon>
    </lineage>
</organism>
<feature type="region of interest" description="Disordered" evidence="1">
    <location>
        <begin position="48"/>
        <end position="80"/>
    </location>
</feature>
<feature type="region of interest" description="Disordered" evidence="1">
    <location>
        <begin position="94"/>
        <end position="136"/>
    </location>
</feature>
<sequence>MPTTNAFEVLNTEVTPTCIEDMEHQHEVVPSSMANINTELGIEVRPSAPYLGTTPSMTDFNTETGKSIRTTSESDQTPSHHFTVSHQVTLWANAFGDSDDEPDNDDYADDIAEDEWPPLQGEGSSKPSNEFDHTPYVGQHSNIKAIVLFDSSGALTTVQRNLNLVASQPSVSETTNQNLWNLVKRKSGRPKKEKTVRRMQLSTSRLGLTKPFTRASRHTTN</sequence>
<protein>
    <submittedName>
        <fullName evidence="2">Uncharacterized protein</fullName>
    </submittedName>
</protein>
<gene>
    <name evidence="2" type="ORF">FNV43_RR09813</name>
</gene>